<keyword evidence="2" id="KW-1185">Reference proteome</keyword>
<dbReference type="Proteomes" id="UP000671879">
    <property type="component" value="Chromosome"/>
</dbReference>
<protein>
    <recommendedName>
        <fullName evidence="3">NurA domain-containing protein</fullName>
    </recommendedName>
</protein>
<accession>A0A9Q7EZ95</accession>
<dbReference type="RefSeq" id="WP_274374073.1">
    <property type="nucleotide sequence ID" value="NZ_CP072943.1"/>
</dbReference>
<organism evidence="1 2">
    <name type="scientific">Aminithiophilus ramosus</name>
    <dbReference type="NCBI Taxonomy" id="3029084"/>
    <lineage>
        <taxon>Bacteria</taxon>
        <taxon>Thermotogati</taxon>
        <taxon>Synergistota</taxon>
        <taxon>Synergistia</taxon>
        <taxon>Synergistales</taxon>
        <taxon>Aminithiophilaceae</taxon>
        <taxon>Aminithiophilus</taxon>
    </lineage>
</organism>
<name>A0A9Q7EZ95_9BACT</name>
<dbReference type="EMBL" id="CP072943">
    <property type="protein sequence ID" value="QTX32816.1"/>
    <property type="molecule type" value="Genomic_DNA"/>
</dbReference>
<proteinExistence type="predicted"/>
<dbReference type="AlphaFoldDB" id="A0A9Q7EZ95"/>
<evidence type="ECO:0000313" key="2">
    <source>
        <dbReference type="Proteomes" id="UP000671879"/>
    </source>
</evidence>
<sequence length="340" mass="36792">MREPTLLPFDEAVAGLLADQSRLARQERDEEAALAPRLDELGRLGAACFLPVRRGERALWGVDGGLARERRLGDTLALLSVAAVAAEEKPRALAEVLRISHDGGAEVVLRARMTVLELLTARRCVSSGWVLLDGSFSSGLVAVSQALEVLGSEEGRVWRGLLDELLPAWIEALEELVSARLPLIALPKLTSGTLLARRLDLKEPLGDRALLSHLLPPGHWISRDRLCAFLGESCRRVRTPRGGQGFLDGDLRARLDRASTELGLVLSRGYYRPDSGGTVVEFETTSDEEGAVSALAGQFPTERLMEPLLLLAADEAAKGLCRLLAHFPRGASGASYRSAR</sequence>
<dbReference type="KEGG" id="aram:KAR29_02475"/>
<evidence type="ECO:0000313" key="1">
    <source>
        <dbReference type="EMBL" id="QTX32816.1"/>
    </source>
</evidence>
<reference evidence="2" key="1">
    <citation type="submission" date="2021-04" db="EMBL/GenBank/DDBJ databases">
        <title>A novel Synergistetes isolate from a pyrite-forming mixed culture.</title>
        <authorList>
            <person name="Bunk B."/>
            <person name="Sproer C."/>
            <person name="Spring S."/>
            <person name="Pester M."/>
        </authorList>
    </citation>
    <scope>NUCLEOTIDE SEQUENCE [LARGE SCALE GENOMIC DNA]</scope>
    <source>
        <strain evidence="2">J.5.4.2-T.3.5.2</strain>
    </source>
</reference>
<gene>
    <name evidence="1" type="ORF">KAR29_02475</name>
</gene>
<evidence type="ECO:0008006" key="3">
    <source>
        <dbReference type="Google" id="ProtNLM"/>
    </source>
</evidence>